<dbReference type="AlphaFoldDB" id="A0A5B7JDZ7"/>
<protein>
    <submittedName>
        <fullName evidence="1">Uncharacterized protein</fullName>
    </submittedName>
</protein>
<organism evidence="1 2">
    <name type="scientific">Portunus trituberculatus</name>
    <name type="common">Swimming crab</name>
    <name type="synonym">Neptunus trituberculatus</name>
    <dbReference type="NCBI Taxonomy" id="210409"/>
    <lineage>
        <taxon>Eukaryota</taxon>
        <taxon>Metazoa</taxon>
        <taxon>Ecdysozoa</taxon>
        <taxon>Arthropoda</taxon>
        <taxon>Crustacea</taxon>
        <taxon>Multicrustacea</taxon>
        <taxon>Malacostraca</taxon>
        <taxon>Eumalacostraca</taxon>
        <taxon>Eucarida</taxon>
        <taxon>Decapoda</taxon>
        <taxon>Pleocyemata</taxon>
        <taxon>Brachyura</taxon>
        <taxon>Eubrachyura</taxon>
        <taxon>Portunoidea</taxon>
        <taxon>Portunidae</taxon>
        <taxon>Portuninae</taxon>
        <taxon>Portunus</taxon>
    </lineage>
</organism>
<comment type="caution">
    <text evidence="1">The sequence shown here is derived from an EMBL/GenBank/DDBJ whole genome shotgun (WGS) entry which is preliminary data.</text>
</comment>
<dbReference type="Proteomes" id="UP000324222">
    <property type="component" value="Unassembled WGS sequence"/>
</dbReference>
<gene>
    <name evidence="1" type="ORF">E2C01_088261</name>
</gene>
<reference evidence="1 2" key="1">
    <citation type="submission" date="2019-05" db="EMBL/GenBank/DDBJ databases">
        <title>Another draft genome of Portunus trituberculatus and its Hox gene families provides insights of decapod evolution.</title>
        <authorList>
            <person name="Jeong J.-H."/>
            <person name="Song I."/>
            <person name="Kim S."/>
            <person name="Choi T."/>
            <person name="Kim D."/>
            <person name="Ryu S."/>
            <person name="Kim W."/>
        </authorList>
    </citation>
    <scope>NUCLEOTIDE SEQUENCE [LARGE SCALE GENOMIC DNA]</scope>
    <source>
        <tissue evidence="1">Muscle</tissue>
    </source>
</reference>
<evidence type="ECO:0000313" key="2">
    <source>
        <dbReference type="Proteomes" id="UP000324222"/>
    </source>
</evidence>
<dbReference type="EMBL" id="VSRR010093735">
    <property type="protein sequence ID" value="MPC93139.1"/>
    <property type="molecule type" value="Genomic_DNA"/>
</dbReference>
<accession>A0A5B7JDZ7</accession>
<sequence length="65" mass="6832">MVLPKTCSVCLVPLSVTGEAGTKSPPVMNAAVEVKCQGIVRSEAAAGNDSVFRDSRRDVRVSGKR</sequence>
<keyword evidence="2" id="KW-1185">Reference proteome</keyword>
<name>A0A5B7JDZ7_PORTR</name>
<evidence type="ECO:0000313" key="1">
    <source>
        <dbReference type="EMBL" id="MPC93139.1"/>
    </source>
</evidence>
<proteinExistence type="predicted"/>